<proteinExistence type="predicted"/>
<dbReference type="PANTHER" id="PTHR42681">
    <property type="entry name" value="MALONYL-COA-ACYL CARRIER PROTEIN TRANSACYLASE, MITOCHONDRIAL"/>
    <property type="match status" value="1"/>
</dbReference>
<comment type="caution">
    <text evidence="6">The sequence shown here is derived from an EMBL/GenBank/DDBJ whole genome shotgun (WGS) entry which is preliminary data.</text>
</comment>
<feature type="domain" description="Malonyl-CoA:ACP transacylase (MAT)" evidence="5">
    <location>
        <begin position="6"/>
        <end position="316"/>
    </location>
</feature>
<dbReference type="SUPFAM" id="SSF55048">
    <property type="entry name" value="Probable ACP-binding domain of malonyl-CoA ACP transacylase"/>
    <property type="match status" value="1"/>
</dbReference>
<evidence type="ECO:0000313" key="6">
    <source>
        <dbReference type="EMBL" id="MFB9326423.1"/>
    </source>
</evidence>
<keyword evidence="7" id="KW-1185">Reference proteome</keyword>
<dbReference type="SMART" id="SM00827">
    <property type="entry name" value="PKS_AT"/>
    <property type="match status" value="1"/>
</dbReference>
<dbReference type="EC" id="2.3.1.39" evidence="1"/>
<dbReference type="RefSeq" id="WP_377493717.1">
    <property type="nucleotide sequence ID" value="NZ_JBHMDO010000018.1"/>
</dbReference>
<dbReference type="InterPro" id="IPR016036">
    <property type="entry name" value="Malonyl_transacylase_ACP-bd"/>
</dbReference>
<dbReference type="InterPro" id="IPR014043">
    <property type="entry name" value="Acyl_transferase_dom"/>
</dbReference>
<dbReference type="PANTHER" id="PTHR42681:SF1">
    <property type="entry name" value="MALONYL-COA-ACYL CARRIER PROTEIN TRANSACYLASE, MITOCHONDRIAL"/>
    <property type="match status" value="1"/>
</dbReference>
<dbReference type="SUPFAM" id="SSF52151">
    <property type="entry name" value="FabD/lysophospholipase-like"/>
    <property type="match status" value="1"/>
</dbReference>
<dbReference type="Proteomes" id="UP001589747">
    <property type="component" value="Unassembled WGS sequence"/>
</dbReference>
<dbReference type="GO" id="GO:0004314">
    <property type="term" value="F:[acyl-carrier-protein] S-malonyltransferase activity"/>
    <property type="evidence" value="ECO:0007669"/>
    <property type="project" value="UniProtKB-EC"/>
</dbReference>
<protein>
    <recommendedName>
        <fullName evidence="1">[acyl-carrier-protein] S-malonyltransferase</fullName>
        <ecNumber evidence="1">2.3.1.39</ecNumber>
    </recommendedName>
</protein>
<name>A0ABV5KMG5_9BACL</name>
<comment type="catalytic activity">
    <reaction evidence="4">
        <text>holo-[ACP] + malonyl-CoA = malonyl-[ACP] + CoA</text>
        <dbReference type="Rhea" id="RHEA:41792"/>
        <dbReference type="Rhea" id="RHEA-COMP:9623"/>
        <dbReference type="Rhea" id="RHEA-COMP:9685"/>
        <dbReference type="ChEBI" id="CHEBI:57287"/>
        <dbReference type="ChEBI" id="CHEBI:57384"/>
        <dbReference type="ChEBI" id="CHEBI:64479"/>
        <dbReference type="ChEBI" id="CHEBI:78449"/>
        <dbReference type="EC" id="2.3.1.39"/>
    </reaction>
</comment>
<evidence type="ECO:0000256" key="2">
    <source>
        <dbReference type="ARBA" id="ARBA00022679"/>
    </source>
</evidence>
<dbReference type="InterPro" id="IPR016035">
    <property type="entry name" value="Acyl_Trfase/lysoPLipase"/>
</dbReference>
<evidence type="ECO:0000256" key="4">
    <source>
        <dbReference type="ARBA" id="ARBA00048462"/>
    </source>
</evidence>
<gene>
    <name evidence="6" type="ORF">ACFFSY_10905</name>
</gene>
<dbReference type="InterPro" id="IPR050858">
    <property type="entry name" value="Mal-CoA-ACP_Trans/PKS_FabD"/>
</dbReference>
<evidence type="ECO:0000259" key="5">
    <source>
        <dbReference type="SMART" id="SM00827"/>
    </source>
</evidence>
<accession>A0ABV5KMG5</accession>
<dbReference type="Pfam" id="PF00698">
    <property type="entry name" value="Acyl_transf_1"/>
    <property type="match status" value="1"/>
</dbReference>
<keyword evidence="3 6" id="KW-0012">Acyltransferase</keyword>
<keyword evidence="2 6" id="KW-0808">Transferase</keyword>
<reference evidence="6 7" key="1">
    <citation type="submission" date="2024-09" db="EMBL/GenBank/DDBJ databases">
        <authorList>
            <person name="Sun Q."/>
            <person name="Mori K."/>
        </authorList>
    </citation>
    <scope>NUCLEOTIDE SEQUENCE [LARGE SCALE GENOMIC DNA]</scope>
    <source>
        <strain evidence="6 7">TISTR 2452</strain>
    </source>
</reference>
<evidence type="ECO:0000256" key="3">
    <source>
        <dbReference type="ARBA" id="ARBA00023315"/>
    </source>
</evidence>
<evidence type="ECO:0000313" key="7">
    <source>
        <dbReference type="Proteomes" id="UP001589747"/>
    </source>
</evidence>
<evidence type="ECO:0000256" key="1">
    <source>
        <dbReference type="ARBA" id="ARBA00013258"/>
    </source>
</evidence>
<dbReference type="InterPro" id="IPR001227">
    <property type="entry name" value="Ac_transferase_dom_sf"/>
</dbReference>
<dbReference type="Gene3D" id="3.30.70.250">
    <property type="entry name" value="Malonyl-CoA ACP transacylase, ACP-binding"/>
    <property type="match status" value="1"/>
</dbReference>
<organism evidence="6 7">
    <name type="scientific">Paenibacillus aurantiacus</name>
    <dbReference type="NCBI Taxonomy" id="1936118"/>
    <lineage>
        <taxon>Bacteria</taxon>
        <taxon>Bacillati</taxon>
        <taxon>Bacillota</taxon>
        <taxon>Bacilli</taxon>
        <taxon>Bacillales</taxon>
        <taxon>Paenibacillaceae</taxon>
        <taxon>Paenibacillus</taxon>
    </lineage>
</organism>
<sequence length="417" mass="45128">MSAAFLFPGQGSQYKGMFSAHRSRYRIVRQTFEEASDTLGYDLAAMCEQEPEAELARPSVAQPVLLTAGVAAYRAWTEKMEGAPIALAGHSLGEYTALACAGAIPFATALLLVRHRGLLMEEASADRQGGMLAVSGLDQSTIESLFSGRPEWGRDLALACCNSTRQFVLSGTTSLLRDAAWQLETVGARTIPLKVGAAFHSPLMAGAASKLEAALRVREREFKTPRLPVVSSVTGAPYAGGAEEIVNTLVRQMTEPVRWTKAIGCLKRCGVDVLIDSGPNRTLANLAKEDDPAIVSLAFDDPADHTRIAGSPRRSLPDADANRRVLEACLAAAVSTRNANDDRQAYAEGVVRPYRAIESMLLQAERSGEAPSDADARQALELLDAILLTKGIGERERKDRLRACQRRHNRKEGELWV</sequence>
<dbReference type="Gene3D" id="3.40.366.10">
    <property type="entry name" value="Malonyl-Coenzyme A Acyl Carrier Protein, domain 2"/>
    <property type="match status" value="1"/>
</dbReference>
<dbReference type="EMBL" id="JBHMDO010000018">
    <property type="protein sequence ID" value="MFB9326423.1"/>
    <property type="molecule type" value="Genomic_DNA"/>
</dbReference>